<dbReference type="Pfam" id="PF00172">
    <property type="entry name" value="Zn_clus"/>
    <property type="match status" value="1"/>
</dbReference>
<feature type="compositionally biased region" description="Low complexity" evidence="2">
    <location>
        <begin position="48"/>
        <end position="58"/>
    </location>
</feature>
<sequence>MPRLGHKKSRLGCRQCKARHVKCDELKPCSNCARHGVQCSLVTWENTAPHPHSASSASGISNQSWATKEEYENTSKPETTLTPPQSSHHDFSLKPPKAVRDESAPALSEGSSPSSQSDQFPFLTQFIHRAEQSQADLWTRDLELMHHWTTEAFEALSQRDDMRQLWRVDAPEHAFQHTFFVHELLAFAALHKAYKLPEQRAQYYAYGIHHQDMSIRGVREKLLNVTSHEAAALVATSTLLTLSVFASTGFELNHPEIPSSQGPIEGILNIFSLMQGMGNVLAMARAQVVNSWLAPMLQEPREAIASQPMLQELVHHIPQLISFVKNKHDLPNVERELYLGVIGNLEPVLQMAMSPRMDNREMRFLFFWPLSLQGDFLGYFRQRHAGALAVVMYYSTILFASQTRYWFMEGWGEQLMRACYEEMDPEWFPAVQWPAGFLSRAPSWNIFSSFVQARNGGQITPLPTHNPSPGPYGQRTQLEVPIRQYATGPSSHEMHASSQYRTVPEAQLGQRDSVATHGRHGPDEGTQ</sequence>
<name>A0A7U2I4V3_PHANO</name>
<dbReference type="PROSITE" id="PS50048">
    <property type="entry name" value="ZN2_CY6_FUNGAL_2"/>
    <property type="match status" value="1"/>
</dbReference>
<protein>
    <recommendedName>
        <fullName evidence="3">Zn(2)-C6 fungal-type domain-containing protein</fullName>
    </recommendedName>
</protein>
<dbReference type="OrthoDB" id="3546279at2759"/>
<dbReference type="CDD" id="cd00067">
    <property type="entry name" value="GAL4"/>
    <property type="match status" value="1"/>
</dbReference>
<dbReference type="InterPro" id="IPR053157">
    <property type="entry name" value="Sterol_Uptake_Regulator"/>
</dbReference>
<dbReference type="EMBL" id="CP069037">
    <property type="protein sequence ID" value="QRD03471.1"/>
    <property type="molecule type" value="Genomic_DNA"/>
</dbReference>
<dbReference type="Gene3D" id="4.10.240.10">
    <property type="entry name" value="Zn(2)-C6 fungal-type DNA-binding domain"/>
    <property type="match status" value="1"/>
</dbReference>
<keyword evidence="5" id="KW-1185">Reference proteome</keyword>
<feature type="domain" description="Zn(2)-C6 fungal-type" evidence="3">
    <location>
        <begin position="12"/>
        <end position="41"/>
    </location>
</feature>
<dbReference type="PANTHER" id="PTHR47784">
    <property type="entry name" value="STEROL UPTAKE CONTROL PROTEIN 2"/>
    <property type="match status" value="1"/>
</dbReference>
<dbReference type="SMART" id="SM00066">
    <property type="entry name" value="GAL4"/>
    <property type="match status" value="1"/>
</dbReference>
<evidence type="ECO:0000313" key="5">
    <source>
        <dbReference type="Proteomes" id="UP000663193"/>
    </source>
</evidence>
<dbReference type="AlphaFoldDB" id="A0A7U2I4V3"/>
<gene>
    <name evidence="4" type="ORF">JI435_102540</name>
</gene>
<dbReference type="InterPro" id="IPR001138">
    <property type="entry name" value="Zn2Cys6_DnaBD"/>
</dbReference>
<dbReference type="Proteomes" id="UP000663193">
    <property type="component" value="Chromosome 15"/>
</dbReference>
<dbReference type="PROSITE" id="PS00463">
    <property type="entry name" value="ZN2_CY6_FUNGAL_1"/>
    <property type="match status" value="1"/>
</dbReference>
<dbReference type="PANTHER" id="PTHR47784:SF5">
    <property type="entry name" value="STEROL UPTAKE CONTROL PROTEIN 2"/>
    <property type="match status" value="1"/>
</dbReference>
<evidence type="ECO:0000256" key="2">
    <source>
        <dbReference type="SAM" id="MobiDB-lite"/>
    </source>
</evidence>
<dbReference type="GO" id="GO:0008270">
    <property type="term" value="F:zinc ion binding"/>
    <property type="evidence" value="ECO:0007669"/>
    <property type="project" value="InterPro"/>
</dbReference>
<dbReference type="GO" id="GO:0000981">
    <property type="term" value="F:DNA-binding transcription factor activity, RNA polymerase II-specific"/>
    <property type="evidence" value="ECO:0007669"/>
    <property type="project" value="InterPro"/>
</dbReference>
<feature type="compositionally biased region" description="Basic and acidic residues" evidence="2">
    <location>
        <begin position="87"/>
        <end position="103"/>
    </location>
</feature>
<keyword evidence="1" id="KW-0539">Nucleus</keyword>
<feature type="compositionally biased region" description="Low complexity" evidence="2">
    <location>
        <begin position="104"/>
        <end position="118"/>
    </location>
</feature>
<dbReference type="InterPro" id="IPR036864">
    <property type="entry name" value="Zn2-C6_fun-type_DNA-bd_sf"/>
</dbReference>
<feature type="compositionally biased region" description="Polar residues" evidence="2">
    <location>
        <begin position="76"/>
        <end position="86"/>
    </location>
</feature>
<evidence type="ECO:0000259" key="3">
    <source>
        <dbReference type="PROSITE" id="PS50048"/>
    </source>
</evidence>
<dbReference type="SUPFAM" id="SSF57701">
    <property type="entry name" value="Zn2/Cys6 DNA-binding domain"/>
    <property type="match status" value="1"/>
</dbReference>
<evidence type="ECO:0000313" key="4">
    <source>
        <dbReference type="EMBL" id="QRD03471.1"/>
    </source>
</evidence>
<evidence type="ECO:0000256" key="1">
    <source>
        <dbReference type="ARBA" id="ARBA00023242"/>
    </source>
</evidence>
<organism evidence="4 5">
    <name type="scientific">Phaeosphaeria nodorum (strain SN15 / ATCC MYA-4574 / FGSC 10173)</name>
    <name type="common">Glume blotch fungus</name>
    <name type="synonym">Parastagonospora nodorum</name>
    <dbReference type="NCBI Taxonomy" id="321614"/>
    <lineage>
        <taxon>Eukaryota</taxon>
        <taxon>Fungi</taxon>
        <taxon>Dikarya</taxon>
        <taxon>Ascomycota</taxon>
        <taxon>Pezizomycotina</taxon>
        <taxon>Dothideomycetes</taxon>
        <taxon>Pleosporomycetidae</taxon>
        <taxon>Pleosporales</taxon>
        <taxon>Pleosporineae</taxon>
        <taxon>Phaeosphaeriaceae</taxon>
        <taxon>Parastagonospora</taxon>
    </lineage>
</organism>
<feature type="region of interest" description="Disordered" evidence="2">
    <location>
        <begin position="48"/>
        <end position="118"/>
    </location>
</feature>
<proteinExistence type="predicted"/>
<dbReference type="VEuPathDB" id="FungiDB:JI435_102540"/>
<reference evidence="5" key="1">
    <citation type="journal article" date="2021" name="BMC Genomics">
        <title>Chromosome-level genome assembly and manually-curated proteome of model necrotroph Parastagonospora nodorum Sn15 reveals a genome-wide trove of candidate effector homologs, and redundancy of virulence-related functions within an accessory chromosome.</title>
        <authorList>
            <person name="Bertazzoni S."/>
            <person name="Jones D.A.B."/>
            <person name="Phan H.T."/>
            <person name="Tan K.-C."/>
            <person name="Hane J.K."/>
        </authorList>
    </citation>
    <scope>NUCLEOTIDE SEQUENCE [LARGE SCALE GENOMIC DNA]</scope>
    <source>
        <strain evidence="5">SN15 / ATCC MYA-4574 / FGSC 10173)</strain>
    </source>
</reference>
<accession>A0A7U2I4V3</accession>